<protein>
    <submittedName>
        <fullName evidence="1">Uncharacterized protein</fullName>
    </submittedName>
</protein>
<dbReference type="KEGG" id="tper:IWA51_03600"/>
<dbReference type="Proteomes" id="UP000595224">
    <property type="component" value="Chromosome"/>
</dbReference>
<evidence type="ECO:0000313" key="2">
    <source>
        <dbReference type="Proteomes" id="UP000595224"/>
    </source>
</evidence>
<accession>A0A7T3REM3</accession>
<sequence>MNAFVSLENYIVKQELNAGVGVSVTLDEAVAKYESTRRKGVLSYNNWLLVNIPGENFFIDMTKPIKEQSDDVLASLMKNDFIMSLFIYEARKIFESMNTLPDEQNNKEEYNKRMENFSKKKYEFLLSFKSGLDLFNFINSKCITHDRAKSSSLLYDFGIKGALYDDETGKRFLLFNAKKDIEPVDYRTGILEDSTLVL</sequence>
<evidence type="ECO:0000313" key="1">
    <source>
        <dbReference type="EMBL" id="QQA01709.1"/>
    </source>
</evidence>
<dbReference type="RefSeq" id="WP_198443257.1">
    <property type="nucleotide sequence ID" value="NZ_CBCSHE010000032.1"/>
</dbReference>
<dbReference type="AlphaFoldDB" id="A0A7T3REM3"/>
<keyword evidence="2" id="KW-1185">Reference proteome</keyword>
<proteinExistence type="predicted"/>
<dbReference type="EMBL" id="CP064936">
    <property type="protein sequence ID" value="QQA01709.1"/>
    <property type="molecule type" value="Genomic_DNA"/>
</dbReference>
<reference evidence="1 2" key="1">
    <citation type="submission" date="2020-11" db="EMBL/GenBank/DDBJ databases">
        <title>Treponema Peruensis nv. sp., first commensal Treponema isolated from human feces.</title>
        <authorList>
            <person name="Belkhou C."/>
            <person name="Raes J."/>
        </authorList>
    </citation>
    <scope>NUCLEOTIDE SEQUENCE [LARGE SCALE GENOMIC DNA]</scope>
    <source>
        <strain evidence="1 2">RCC2812</strain>
    </source>
</reference>
<gene>
    <name evidence="1" type="ORF">IWA51_03600</name>
</gene>
<organism evidence="1 2">
    <name type="scientific">Treponema peruense</name>
    <dbReference type="NCBI Taxonomy" id="2787628"/>
    <lineage>
        <taxon>Bacteria</taxon>
        <taxon>Pseudomonadati</taxon>
        <taxon>Spirochaetota</taxon>
        <taxon>Spirochaetia</taxon>
        <taxon>Spirochaetales</taxon>
        <taxon>Treponemataceae</taxon>
        <taxon>Treponema</taxon>
    </lineage>
</organism>
<name>A0A7T3REM3_9SPIR</name>